<feature type="transmembrane region" description="Helical" evidence="1">
    <location>
        <begin position="64"/>
        <end position="83"/>
    </location>
</feature>
<evidence type="ECO:0000313" key="3">
    <source>
        <dbReference type="Proteomes" id="UP000029964"/>
    </source>
</evidence>
<dbReference type="Proteomes" id="UP000029964">
    <property type="component" value="Unassembled WGS sequence"/>
</dbReference>
<dbReference type="EMBL" id="JPKY01000032">
    <property type="protein sequence ID" value="KFH45459.1"/>
    <property type="molecule type" value="Genomic_DNA"/>
</dbReference>
<name>A0A086T7X7_HAPC1</name>
<reference evidence="3" key="1">
    <citation type="journal article" date="2014" name="Genome Announc.">
        <title>Genome sequence and annotation of Acremonium chrysogenum, producer of the beta-lactam antibiotic cephalosporin C.</title>
        <authorList>
            <person name="Terfehr D."/>
            <person name="Dahlmann T.A."/>
            <person name="Specht T."/>
            <person name="Zadra I."/>
            <person name="Kuernsteiner H."/>
            <person name="Kueck U."/>
        </authorList>
    </citation>
    <scope>NUCLEOTIDE SEQUENCE [LARGE SCALE GENOMIC DNA]</scope>
    <source>
        <strain evidence="3">ATCC 11550 / CBS 779.69 / DSM 880 / IAM 14645 / JCM 23072 / IMI 49137</strain>
    </source>
</reference>
<comment type="caution">
    <text evidence="2">The sequence shown here is derived from an EMBL/GenBank/DDBJ whole genome shotgun (WGS) entry which is preliminary data.</text>
</comment>
<evidence type="ECO:0000256" key="1">
    <source>
        <dbReference type="SAM" id="Phobius"/>
    </source>
</evidence>
<keyword evidence="1" id="KW-0812">Transmembrane</keyword>
<organism evidence="2 3">
    <name type="scientific">Hapsidospora chrysogenum (strain ATCC 11550 / CBS 779.69 / DSM 880 / IAM 14645 / JCM 23072 / IMI 49137)</name>
    <name type="common">Acremonium chrysogenum</name>
    <dbReference type="NCBI Taxonomy" id="857340"/>
    <lineage>
        <taxon>Eukaryota</taxon>
        <taxon>Fungi</taxon>
        <taxon>Dikarya</taxon>
        <taxon>Ascomycota</taxon>
        <taxon>Pezizomycotina</taxon>
        <taxon>Sordariomycetes</taxon>
        <taxon>Hypocreomycetidae</taxon>
        <taxon>Hypocreales</taxon>
        <taxon>Bionectriaceae</taxon>
        <taxon>Hapsidospora</taxon>
    </lineage>
</organism>
<dbReference type="STRING" id="857340.A0A086T7X7"/>
<protein>
    <submittedName>
        <fullName evidence="2">Uncharacterized protein</fullName>
    </submittedName>
</protein>
<evidence type="ECO:0000313" key="2">
    <source>
        <dbReference type="EMBL" id="KFH45459.1"/>
    </source>
</evidence>
<keyword evidence="1" id="KW-1133">Transmembrane helix</keyword>
<dbReference type="HOGENOM" id="CLU_152075_0_0_1"/>
<accession>A0A086T7X7</accession>
<feature type="transmembrane region" description="Helical" evidence="1">
    <location>
        <begin position="21"/>
        <end position="44"/>
    </location>
</feature>
<dbReference type="OrthoDB" id="2561686at2759"/>
<keyword evidence="1" id="KW-0472">Membrane</keyword>
<gene>
    <name evidence="2" type="ORF">ACRE_037680</name>
</gene>
<sequence length="100" mass="10267">MALTSAVSDFIKSIYELFASVFGTAYSLAHSLFMAIFNFVGGLLTLAGDIASGVLDIAGGVSKFVLGNFVLVVVGAVAAIAFVRYTAQGRQVAAAGKKTN</sequence>
<dbReference type="AlphaFoldDB" id="A0A086T7X7"/>
<keyword evidence="3" id="KW-1185">Reference proteome</keyword>
<proteinExistence type="predicted"/>